<dbReference type="EC" id="2.7.7.65" evidence="1"/>
<dbReference type="NCBIfam" id="TIGR00254">
    <property type="entry name" value="GGDEF"/>
    <property type="match status" value="1"/>
</dbReference>
<dbReference type="PROSITE" id="PS51833">
    <property type="entry name" value="HDOD"/>
    <property type="match status" value="1"/>
</dbReference>
<dbReference type="InterPro" id="IPR000160">
    <property type="entry name" value="GGDEF_dom"/>
</dbReference>
<name>A0ABY5ZI76_9BACT</name>
<evidence type="ECO:0000256" key="2">
    <source>
        <dbReference type="SAM" id="Coils"/>
    </source>
</evidence>
<dbReference type="InterPro" id="IPR013976">
    <property type="entry name" value="HDOD"/>
</dbReference>
<protein>
    <recommendedName>
        <fullName evidence="1">diguanylate cyclase</fullName>
        <ecNumber evidence="1">2.7.7.65</ecNumber>
    </recommendedName>
</protein>
<keyword evidence="6" id="KW-1185">Reference proteome</keyword>
<dbReference type="SMART" id="SM00267">
    <property type="entry name" value="GGDEF"/>
    <property type="match status" value="1"/>
</dbReference>
<dbReference type="InterPro" id="IPR043128">
    <property type="entry name" value="Rev_trsase/Diguanyl_cyclase"/>
</dbReference>
<keyword evidence="2" id="KW-0175">Coiled coil</keyword>
<dbReference type="PROSITE" id="PS50887">
    <property type="entry name" value="GGDEF"/>
    <property type="match status" value="1"/>
</dbReference>
<feature type="coiled-coil region" evidence="2">
    <location>
        <begin position="304"/>
        <end position="345"/>
    </location>
</feature>
<evidence type="ECO:0000259" key="3">
    <source>
        <dbReference type="PROSITE" id="PS50887"/>
    </source>
</evidence>
<evidence type="ECO:0000313" key="6">
    <source>
        <dbReference type="Proteomes" id="UP001060414"/>
    </source>
</evidence>
<evidence type="ECO:0000256" key="1">
    <source>
        <dbReference type="ARBA" id="ARBA00012528"/>
    </source>
</evidence>
<gene>
    <name evidence="5" type="ORF">L9S41_11365</name>
</gene>
<evidence type="ECO:0000313" key="5">
    <source>
        <dbReference type="EMBL" id="UWZ78293.1"/>
    </source>
</evidence>
<dbReference type="Gene3D" id="1.10.3210.10">
    <property type="entry name" value="Hypothetical protein af1432"/>
    <property type="match status" value="1"/>
</dbReference>
<dbReference type="Proteomes" id="UP001060414">
    <property type="component" value="Chromosome"/>
</dbReference>
<dbReference type="EMBL" id="CP092109">
    <property type="protein sequence ID" value="UWZ78293.1"/>
    <property type="molecule type" value="Genomic_DNA"/>
</dbReference>
<dbReference type="SUPFAM" id="SSF55073">
    <property type="entry name" value="Nucleotide cyclase"/>
    <property type="match status" value="1"/>
</dbReference>
<dbReference type="SUPFAM" id="SSF109604">
    <property type="entry name" value="HD-domain/PDEase-like"/>
    <property type="match status" value="1"/>
</dbReference>
<dbReference type="Pfam" id="PF00990">
    <property type="entry name" value="GGDEF"/>
    <property type="match status" value="1"/>
</dbReference>
<dbReference type="InterPro" id="IPR050469">
    <property type="entry name" value="Diguanylate_Cyclase"/>
</dbReference>
<dbReference type="PANTHER" id="PTHR45138">
    <property type="entry name" value="REGULATORY COMPONENTS OF SENSORY TRANSDUCTION SYSTEM"/>
    <property type="match status" value="1"/>
</dbReference>
<dbReference type="Pfam" id="PF08668">
    <property type="entry name" value="HDOD"/>
    <property type="match status" value="1"/>
</dbReference>
<dbReference type="CDD" id="cd01949">
    <property type="entry name" value="GGDEF"/>
    <property type="match status" value="1"/>
</dbReference>
<proteinExistence type="predicted"/>
<feature type="domain" description="GGDEF" evidence="3">
    <location>
        <begin position="373"/>
        <end position="508"/>
    </location>
</feature>
<dbReference type="Gene3D" id="3.30.70.270">
    <property type="match status" value="1"/>
</dbReference>
<sequence>MPHDSLIDQILKSDTLPTLPVVASKLLALSAEEEADLQQIAAVVAQDVSLSSKILRVVNSPFYGFASSIGTISKAVSVMGINPVRSLVLSFSLLEVKNRAAAPGFSFEKFWECSLATAVSARMLMVELEDPAPEEGFIAGLLENVGEMLLALALPERYGEVRQQPFDHGNELAAREQSLLGADHAEIGAEIAQRWRLPAEIVLPLRYHHAPERYAGDNPRIARLAAVAHLAGLLADIFYAAHPEKAQALFLERARHLLALGERAFSHLAPRVHEEVNQAAACFGVQVRLQQSIEEILQEANLRLGQINLTYEQTNRDLEKARAELLRLNQELQAKSQTLERLAQLDGLTGAYNRRFFQSFLHGEISRAARGGHGLSLILADIDDFKALNDSAGHQAGDAVLRALCTLVRELIREYDMLARYGGEEFVVVLPETEAAIALEVAERIRRKVAEHDFVHAGQTHRITLSLGVAFCRPAMDSCGSDDLVRHADLALLEVKKHSKNQVKLFAPPSGEPPTPKPDKG</sequence>
<feature type="domain" description="HDOD" evidence="4">
    <location>
        <begin position="16"/>
        <end position="211"/>
    </location>
</feature>
<accession>A0ABY5ZI76</accession>
<dbReference type="InterPro" id="IPR029787">
    <property type="entry name" value="Nucleotide_cyclase"/>
</dbReference>
<evidence type="ECO:0000259" key="4">
    <source>
        <dbReference type="PROSITE" id="PS51833"/>
    </source>
</evidence>
<reference evidence="5" key="1">
    <citation type="journal article" date="2022" name="Environ. Microbiol.">
        <title>Geoalkalibacter halelectricus SAP #1 sp. nov. possessing extracellular electron transfer and mineral#reducing capabilities from a haloalkaline environment.</title>
        <authorList>
            <person name="Yadav S."/>
            <person name="Singh R."/>
            <person name="Sundharam S.S."/>
            <person name="Chaudhary S."/>
            <person name="Krishnamurthi S."/>
            <person name="Patil S.A."/>
        </authorList>
    </citation>
    <scope>NUCLEOTIDE SEQUENCE</scope>
    <source>
        <strain evidence="5">SAP-1</strain>
    </source>
</reference>
<dbReference type="PANTHER" id="PTHR45138:SF5">
    <property type="entry name" value="BIFUNCTIONAL PERIPLASMIC SUBSTRATE BINDING PROTEIN_CYTOPLASMIC DIGUANYLATE CYCLASE"/>
    <property type="match status" value="1"/>
</dbReference>
<organism evidence="5 6">
    <name type="scientific">Geoalkalibacter halelectricus</name>
    <dbReference type="NCBI Taxonomy" id="2847045"/>
    <lineage>
        <taxon>Bacteria</taxon>
        <taxon>Pseudomonadati</taxon>
        <taxon>Thermodesulfobacteriota</taxon>
        <taxon>Desulfuromonadia</taxon>
        <taxon>Desulfuromonadales</taxon>
        <taxon>Geoalkalibacteraceae</taxon>
        <taxon>Geoalkalibacter</taxon>
    </lineage>
</organism>
<dbReference type="RefSeq" id="WP_260746643.1">
    <property type="nucleotide sequence ID" value="NZ_CP092109.1"/>
</dbReference>